<dbReference type="Proteomes" id="UP000594571">
    <property type="component" value="Chromosome"/>
</dbReference>
<gene>
    <name evidence="1" type="ORF">CVS89_00425</name>
</gene>
<accession>A0A7S9S5M6</accession>
<reference evidence="1 2" key="2">
    <citation type="journal article" date="2020" name="Microb. Genom.">
        <title>Analysis of complete Campylobacter concisus genomes identifies genomospecies features, secretion systems and novel plasmids and their association with severe ulcerative colitis.</title>
        <authorList>
            <person name="Liu F."/>
            <person name="Chen S."/>
            <person name="Luu L.D.W."/>
            <person name="Lee S.A."/>
            <person name="Tay A.C.Y."/>
            <person name="Wu R."/>
            <person name="Riordan S.M."/>
            <person name="Lan R."/>
            <person name="Liu L."/>
            <person name="Zhang L."/>
        </authorList>
    </citation>
    <scope>NUCLEOTIDE SEQUENCE [LARGE SCALE GENOMIC DNA]</scope>
    <source>
        <strain evidence="1 2">H16O-S1</strain>
    </source>
</reference>
<evidence type="ECO:0000313" key="1">
    <source>
        <dbReference type="EMBL" id="QPH96781.1"/>
    </source>
</evidence>
<dbReference type="RefSeq" id="WP_159070861.1">
    <property type="nucleotide sequence ID" value="NZ_CP049234.1"/>
</dbReference>
<protein>
    <submittedName>
        <fullName evidence="1">Uncharacterized protein</fullName>
    </submittedName>
</protein>
<proteinExistence type="predicted"/>
<evidence type="ECO:0000313" key="2">
    <source>
        <dbReference type="Proteomes" id="UP000594571"/>
    </source>
</evidence>
<dbReference type="AlphaFoldDB" id="A0A7S9S5M6"/>
<reference evidence="1 2" key="1">
    <citation type="journal article" date="2018" name="Emerg. Microbes Infect.">
        <title>Genomic analysis of oral Campylobacter concisus strains identified a potential bacterial molecular marker associated with active Crohn's disease.</title>
        <authorList>
            <person name="Liu F."/>
            <person name="Ma R."/>
            <person name="Tay C.Y.A."/>
            <person name="Octavia S."/>
            <person name="Lan R."/>
            <person name="Chung H.K.L."/>
            <person name="Riordan S.M."/>
            <person name="Grimm M.C."/>
            <person name="Leong R.W."/>
            <person name="Tanaka M.M."/>
            <person name="Connor S."/>
            <person name="Zhang L."/>
        </authorList>
    </citation>
    <scope>NUCLEOTIDE SEQUENCE [LARGE SCALE GENOMIC DNA]</scope>
    <source>
        <strain evidence="1 2">H16O-S1</strain>
    </source>
</reference>
<dbReference type="EMBL" id="CP049263">
    <property type="protein sequence ID" value="QPH96781.1"/>
    <property type="molecule type" value="Genomic_DNA"/>
</dbReference>
<sequence>MVEKKIERIYQFMEILMLLRENKNVSTKKILLERLFELASTEYQKKYIDNATTDKYTWGDELVNEIINPLELIQRPENKYLFDNNELLAIKEYKNKLDTICKNNNTDTDLYEMPEIWNKIIISSVSLLNLLGYSINDFDEDAKLIAEHKI</sequence>
<organism evidence="1 2">
    <name type="scientific">Campylobacter concisus</name>
    <dbReference type="NCBI Taxonomy" id="199"/>
    <lineage>
        <taxon>Bacteria</taxon>
        <taxon>Pseudomonadati</taxon>
        <taxon>Campylobacterota</taxon>
        <taxon>Epsilonproteobacteria</taxon>
        <taxon>Campylobacterales</taxon>
        <taxon>Campylobacteraceae</taxon>
        <taxon>Campylobacter</taxon>
    </lineage>
</organism>
<name>A0A7S9S5M6_9BACT</name>